<name>A0A917LB19_9ACTN</name>
<gene>
    <name evidence="13" type="primary">pcm</name>
    <name evidence="13" type="ORF">GCM10010121_079050</name>
</gene>
<keyword evidence="7" id="KW-0808">Transferase</keyword>
<evidence type="ECO:0000256" key="1">
    <source>
        <dbReference type="ARBA" id="ARBA00004496"/>
    </source>
</evidence>
<dbReference type="GO" id="GO:0005737">
    <property type="term" value="C:cytoplasm"/>
    <property type="evidence" value="ECO:0007669"/>
    <property type="project" value="UniProtKB-SubCell"/>
</dbReference>
<evidence type="ECO:0000256" key="4">
    <source>
        <dbReference type="ARBA" id="ARBA00013346"/>
    </source>
</evidence>
<evidence type="ECO:0000256" key="3">
    <source>
        <dbReference type="ARBA" id="ARBA00011890"/>
    </source>
</evidence>
<keyword evidence="6" id="KW-0489">Methyltransferase</keyword>
<dbReference type="GO" id="GO:0004719">
    <property type="term" value="F:protein-L-isoaspartate (D-aspartate) O-methyltransferase activity"/>
    <property type="evidence" value="ECO:0007669"/>
    <property type="project" value="UniProtKB-EC"/>
</dbReference>
<proteinExistence type="inferred from homology"/>
<keyword evidence="8" id="KW-0949">S-adenosyl-L-methionine</keyword>
<dbReference type="EC" id="2.1.1.77" evidence="3"/>
<organism evidence="13 14">
    <name type="scientific">Streptomyces brasiliensis</name>
    <dbReference type="NCBI Taxonomy" id="1954"/>
    <lineage>
        <taxon>Bacteria</taxon>
        <taxon>Bacillati</taxon>
        <taxon>Actinomycetota</taxon>
        <taxon>Actinomycetes</taxon>
        <taxon>Kitasatosporales</taxon>
        <taxon>Streptomycetaceae</taxon>
        <taxon>Streptomyces</taxon>
    </lineage>
</organism>
<keyword evidence="14" id="KW-1185">Reference proteome</keyword>
<dbReference type="SUPFAM" id="SSF53335">
    <property type="entry name" value="S-adenosyl-L-methionine-dependent methyltransferases"/>
    <property type="match status" value="1"/>
</dbReference>
<comment type="subcellular location">
    <subcellularLocation>
        <location evidence="1">Cytoplasm</location>
    </subcellularLocation>
</comment>
<dbReference type="Proteomes" id="UP000657574">
    <property type="component" value="Unassembled WGS sequence"/>
</dbReference>
<dbReference type="PANTHER" id="PTHR11579:SF0">
    <property type="entry name" value="PROTEIN-L-ISOASPARTATE(D-ASPARTATE) O-METHYLTRANSFERASE"/>
    <property type="match status" value="1"/>
</dbReference>
<feature type="compositionally biased region" description="Basic and acidic residues" evidence="12">
    <location>
        <begin position="75"/>
        <end position="87"/>
    </location>
</feature>
<evidence type="ECO:0000256" key="2">
    <source>
        <dbReference type="ARBA" id="ARBA00005369"/>
    </source>
</evidence>
<evidence type="ECO:0000256" key="10">
    <source>
        <dbReference type="ARBA" id="ARBA00031323"/>
    </source>
</evidence>
<comment type="caution">
    <text evidence="13">The sequence shown here is derived from an EMBL/GenBank/DDBJ whole genome shotgun (WGS) entry which is preliminary data.</text>
</comment>
<reference evidence="13" key="2">
    <citation type="submission" date="2020-09" db="EMBL/GenBank/DDBJ databases">
        <authorList>
            <person name="Sun Q."/>
            <person name="Ohkuma M."/>
        </authorList>
    </citation>
    <scope>NUCLEOTIDE SEQUENCE</scope>
    <source>
        <strain evidence="13">JCM 3086</strain>
    </source>
</reference>
<comment type="similarity">
    <text evidence="2">Belongs to the methyltransferase superfamily. L-isoaspartyl/D-aspartyl protein methyltransferase family.</text>
</comment>
<dbReference type="CDD" id="cd02440">
    <property type="entry name" value="AdoMet_MTases"/>
    <property type="match status" value="1"/>
</dbReference>
<evidence type="ECO:0000256" key="8">
    <source>
        <dbReference type="ARBA" id="ARBA00022691"/>
    </source>
</evidence>
<feature type="region of interest" description="Disordered" evidence="12">
    <location>
        <begin position="73"/>
        <end position="93"/>
    </location>
</feature>
<evidence type="ECO:0000256" key="5">
    <source>
        <dbReference type="ARBA" id="ARBA00022490"/>
    </source>
</evidence>
<dbReference type="Pfam" id="PF01135">
    <property type="entry name" value="PCMT"/>
    <property type="match status" value="1"/>
</dbReference>
<dbReference type="InterPro" id="IPR000682">
    <property type="entry name" value="PCMT"/>
</dbReference>
<evidence type="ECO:0000256" key="7">
    <source>
        <dbReference type="ARBA" id="ARBA00022679"/>
    </source>
</evidence>
<dbReference type="GO" id="GO:0032259">
    <property type="term" value="P:methylation"/>
    <property type="evidence" value="ECO:0007669"/>
    <property type="project" value="UniProtKB-KW"/>
</dbReference>
<dbReference type="RefSeq" id="WP_189316168.1">
    <property type="nucleotide sequence ID" value="NZ_BMQA01000051.1"/>
</dbReference>
<sequence length="376" mass="40797">MIWNTHAAHLADEATDDGSRWRPLVANTPRHVFVPRWWERQDGTWTLCAPRPDNEAWLHGAYRDRSLITRVGPLHADHAGPDDHPEGRPTSSATLPSLVVQMFQHGRLQDGQDLLEVGTGSGYGTALAAKRLGENRVTSLDVDPYLIDAARDRLGSLGLKPTLAAVDATGPIDGEYDRIMATVGVRPVPPSWLGALRTGGRLVATIAGTSLIIEAVKRFDGTAYGRIAWERAGFMPTRTGDDYAPLPDGLLEAAKTGEGEAVTEGQFPVLDVGEAWDVASMLELLAPGVQTGYSQDANGTRTAWMAHPDGSWARAVARGTAAPLVHQSGPQRLWDVLDGIRSYWLEHGELPVRGARVLITPDGRTRLARGDWRVTL</sequence>
<dbReference type="EMBL" id="BMQA01000051">
    <property type="protein sequence ID" value="GGJ56571.1"/>
    <property type="molecule type" value="Genomic_DNA"/>
</dbReference>
<dbReference type="AlphaFoldDB" id="A0A917LB19"/>
<protein>
    <recommendedName>
        <fullName evidence="4">Protein-L-isoaspartate O-methyltransferase</fullName>
        <ecNumber evidence="3">2.1.1.77</ecNumber>
    </recommendedName>
    <alternativeName>
        <fullName evidence="11">L-isoaspartyl protein carboxyl methyltransferase</fullName>
    </alternativeName>
    <alternativeName>
        <fullName evidence="9">Protein L-isoaspartyl methyltransferase</fullName>
    </alternativeName>
    <alternativeName>
        <fullName evidence="10">Protein-beta-aspartate methyltransferase</fullName>
    </alternativeName>
</protein>
<dbReference type="PANTHER" id="PTHR11579">
    <property type="entry name" value="PROTEIN-L-ISOASPARTATE O-METHYLTRANSFERASE"/>
    <property type="match status" value="1"/>
</dbReference>
<evidence type="ECO:0000256" key="6">
    <source>
        <dbReference type="ARBA" id="ARBA00022603"/>
    </source>
</evidence>
<evidence type="ECO:0000313" key="14">
    <source>
        <dbReference type="Proteomes" id="UP000657574"/>
    </source>
</evidence>
<reference evidence="13" key="1">
    <citation type="journal article" date="2014" name="Int. J. Syst. Evol. Microbiol.">
        <title>Complete genome sequence of Corynebacterium casei LMG S-19264T (=DSM 44701T), isolated from a smear-ripened cheese.</title>
        <authorList>
            <consortium name="US DOE Joint Genome Institute (JGI-PGF)"/>
            <person name="Walter F."/>
            <person name="Albersmeier A."/>
            <person name="Kalinowski J."/>
            <person name="Ruckert C."/>
        </authorList>
    </citation>
    <scope>NUCLEOTIDE SEQUENCE</scope>
    <source>
        <strain evidence="13">JCM 3086</strain>
    </source>
</reference>
<accession>A0A917LB19</accession>
<dbReference type="Gene3D" id="3.40.50.150">
    <property type="entry name" value="Vaccinia Virus protein VP39"/>
    <property type="match status" value="1"/>
</dbReference>
<evidence type="ECO:0000256" key="9">
    <source>
        <dbReference type="ARBA" id="ARBA00030757"/>
    </source>
</evidence>
<evidence type="ECO:0000256" key="11">
    <source>
        <dbReference type="ARBA" id="ARBA00031350"/>
    </source>
</evidence>
<evidence type="ECO:0000313" key="13">
    <source>
        <dbReference type="EMBL" id="GGJ56571.1"/>
    </source>
</evidence>
<evidence type="ECO:0000256" key="12">
    <source>
        <dbReference type="SAM" id="MobiDB-lite"/>
    </source>
</evidence>
<keyword evidence="5" id="KW-0963">Cytoplasm</keyword>
<dbReference type="InterPro" id="IPR029063">
    <property type="entry name" value="SAM-dependent_MTases_sf"/>
</dbReference>